<protein>
    <submittedName>
        <fullName evidence="5">Ureidoglycolate lyaseA</fullName>
    </submittedName>
</protein>
<evidence type="ECO:0000313" key="5">
    <source>
        <dbReference type="EMBL" id="KAL0485128.1"/>
    </source>
</evidence>
<dbReference type="AlphaFoldDB" id="A0AAW2Z7A9"/>
<name>A0AAW2Z7A9_9EUKA</name>
<organism evidence="5 6">
    <name type="scientific">Acrasis kona</name>
    <dbReference type="NCBI Taxonomy" id="1008807"/>
    <lineage>
        <taxon>Eukaryota</taxon>
        <taxon>Discoba</taxon>
        <taxon>Heterolobosea</taxon>
        <taxon>Tetramitia</taxon>
        <taxon>Eutetramitia</taxon>
        <taxon>Acrasidae</taxon>
        <taxon>Acrasis</taxon>
    </lineage>
</organism>
<dbReference type="GO" id="GO:0004848">
    <property type="term" value="F:ureidoglycolate hydrolase activity"/>
    <property type="evidence" value="ECO:0007669"/>
    <property type="project" value="InterPro"/>
</dbReference>
<dbReference type="Pfam" id="PF04115">
    <property type="entry name" value="Ureidogly_lyase"/>
    <property type="match status" value="1"/>
</dbReference>
<comment type="catalytic activity">
    <reaction evidence="4">
        <text>(S)-ureidoglycolate = urea + glyoxylate</text>
        <dbReference type="Rhea" id="RHEA:11304"/>
        <dbReference type="ChEBI" id="CHEBI:16199"/>
        <dbReference type="ChEBI" id="CHEBI:36655"/>
        <dbReference type="ChEBI" id="CHEBI:57296"/>
        <dbReference type="EC" id="4.3.2.3"/>
    </reaction>
</comment>
<dbReference type="Gene3D" id="2.60.120.480">
    <property type="entry name" value="Ureidoglycolate hydrolase"/>
    <property type="match status" value="1"/>
</dbReference>
<dbReference type="InterPro" id="IPR024060">
    <property type="entry name" value="Ureidoglycolate_lyase_dom_sf"/>
</dbReference>
<dbReference type="GO" id="GO:0050385">
    <property type="term" value="F:ureidoglycolate lyase activity"/>
    <property type="evidence" value="ECO:0007669"/>
    <property type="project" value="UniProtKB-EC"/>
</dbReference>
<evidence type="ECO:0000256" key="4">
    <source>
        <dbReference type="ARBA" id="ARBA00047684"/>
    </source>
</evidence>
<dbReference type="InterPro" id="IPR011051">
    <property type="entry name" value="RmlC_Cupin_sf"/>
</dbReference>
<keyword evidence="2" id="KW-0659">Purine metabolism</keyword>
<dbReference type="InterPro" id="IPR047233">
    <property type="entry name" value="UAH_cupin"/>
</dbReference>
<evidence type="ECO:0000256" key="1">
    <source>
        <dbReference type="ARBA" id="ARBA00011738"/>
    </source>
</evidence>
<accession>A0AAW2Z7A9</accession>
<evidence type="ECO:0000256" key="3">
    <source>
        <dbReference type="ARBA" id="ARBA00023239"/>
    </source>
</evidence>
<comment type="caution">
    <text evidence="5">The sequence shown here is derived from an EMBL/GenBank/DDBJ whole genome shotgun (WGS) entry which is preliminary data.</text>
</comment>
<comment type="subunit">
    <text evidence="1">Homodimer.</text>
</comment>
<dbReference type="GO" id="GO:0006144">
    <property type="term" value="P:purine nucleobase metabolic process"/>
    <property type="evidence" value="ECO:0007669"/>
    <property type="project" value="UniProtKB-KW"/>
</dbReference>
<sequence>MMPVDANVKKIIAQPLTAEAFQKYGQVVSVPRGDDGQSANNNTAKRFNFLGNVQNLRSDAKANMCVFRCQPVAMPFHMRMLEKHQYSNQMFSPMNAQRYLVIVSLGGDEPDLQTLAAFVADGTQAINYNAGCWHHPMIALDTTIDFTCFVHENGTKDDCTVTQTKEQFFVHI</sequence>
<dbReference type="PANTHER" id="PTHR21221">
    <property type="entry name" value="UREIDOGLYCOLATE HYDROLASE"/>
    <property type="match status" value="1"/>
</dbReference>
<dbReference type="SUPFAM" id="SSF51182">
    <property type="entry name" value="RmlC-like cupins"/>
    <property type="match status" value="1"/>
</dbReference>
<evidence type="ECO:0000256" key="2">
    <source>
        <dbReference type="ARBA" id="ARBA00022631"/>
    </source>
</evidence>
<proteinExistence type="predicted"/>
<dbReference type="Proteomes" id="UP001431209">
    <property type="component" value="Unassembled WGS sequence"/>
</dbReference>
<reference evidence="5 6" key="1">
    <citation type="submission" date="2024-03" db="EMBL/GenBank/DDBJ databases">
        <title>The Acrasis kona genome and developmental transcriptomes reveal deep origins of eukaryotic multicellular pathways.</title>
        <authorList>
            <person name="Sheikh S."/>
            <person name="Fu C.-J."/>
            <person name="Brown M.W."/>
            <person name="Baldauf S.L."/>
        </authorList>
    </citation>
    <scope>NUCLEOTIDE SEQUENCE [LARGE SCALE GENOMIC DNA]</scope>
    <source>
        <strain evidence="5 6">ATCC MYA-3509</strain>
    </source>
</reference>
<dbReference type="CDD" id="cd20298">
    <property type="entry name" value="cupin_UAH"/>
    <property type="match status" value="1"/>
</dbReference>
<dbReference type="EMBL" id="JAOPGA020001109">
    <property type="protein sequence ID" value="KAL0485128.1"/>
    <property type="molecule type" value="Genomic_DNA"/>
</dbReference>
<keyword evidence="6" id="KW-1185">Reference proteome</keyword>
<gene>
    <name evidence="5" type="ORF">AKO1_004345</name>
</gene>
<evidence type="ECO:0000313" key="6">
    <source>
        <dbReference type="Proteomes" id="UP001431209"/>
    </source>
</evidence>
<dbReference type="GO" id="GO:0000256">
    <property type="term" value="P:allantoin catabolic process"/>
    <property type="evidence" value="ECO:0007669"/>
    <property type="project" value="InterPro"/>
</dbReference>
<dbReference type="PIRSF" id="PIRSF017306">
    <property type="entry name" value="Ureidogly_hydro"/>
    <property type="match status" value="1"/>
</dbReference>
<dbReference type="InterPro" id="IPR007247">
    <property type="entry name" value="Ureidogly_lyase"/>
</dbReference>
<keyword evidence="3 5" id="KW-0456">Lyase</keyword>
<dbReference type="PANTHER" id="PTHR21221:SF1">
    <property type="entry name" value="UREIDOGLYCOLATE LYASE"/>
    <property type="match status" value="1"/>
</dbReference>